<proteinExistence type="predicted"/>
<name>A0A0R3WXT3_HYDTA</name>
<organism evidence="1">
    <name type="scientific">Hydatigena taeniaeformis</name>
    <name type="common">Feline tapeworm</name>
    <name type="synonym">Taenia taeniaeformis</name>
    <dbReference type="NCBI Taxonomy" id="6205"/>
    <lineage>
        <taxon>Eukaryota</taxon>
        <taxon>Metazoa</taxon>
        <taxon>Spiralia</taxon>
        <taxon>Lophotrochozoa</taxon>
        <taxon>Platyhelminthes</taxon>
        <taxon>Cestoda</taxon>
        <taxon>Eucestoda</taxon>
        <taxon>Cyclophyllidea</taxon>
        <taxon>Taeniidae</taxon>
        <taxon>Hydatigera</taxon>
    </lineage>
</organism>
<protein>
    <submittedName>
        <fullName evidence="1">Rab-GAP TBC domain-containing protein</fullName>
    </submittedName>
</protein>
<accession>A0A0R3WXT3</accession>
<dbReference type="Gene3D" id="1.10.472.80">
    <property type="entry name" value="Ypt/Rab-GAP domain of gyp1p, domain 3"/>
    <property type="match status" value="1"/>
</dbReference>
<dbReference type="AlphaFoldDB" id="A0A0R3WXT3"/>
<dbReference type="WBParaSite" id="TTAC_0000557301-mRNA-1">
    <property type="protein sequence ID" value="TTAC_0000557301-mRNA-1"/>
    <property type="gene ID" value="TTAC_0000557301"/>
</dbReference>
<dbReference type="SUPFAM" id="SSF47923">
    <property type="entry name" value="Ypt/Rab-GAP domain of gyp1p"/>
    <property type="match status" value="1"/>
</dbReference>
<evidence type="ECO:0000313" key="1">
    <source>
        <dbReference type="WBParaSite" id="TTAC_0000557301-mRNA-1"/>
    </source>
</evidence>
<dbReference type="InterPro" id="IPR035969">
    <property type="entry name" value="Rab-GAP_TBC_sf"/>
</dbReference>
<dbReference type="STRING" id="6205.A0A0R3WXT3"/>
<sequence>LRIWDVFLLEGEKVLFRIAIALLIQQQDVLLRQTDTLAFWKSMKVAVGLVYDHEKLLSVSLRKGP</sequence>
<reference evidence="1" key="1">
    <citation type="submission" date="2017-02" db="UniProtKB">
        <authorList>
            <consortium name="WormBaseParasite"/>
        </authorList>
    </citation>
    <scope>IDENTIFICATION</scope>
</reference>